<dbReference type="PANTHER" id="PTHR43792">
    <property type="entry name" value="GNAT FAMILY, PUTATIVE (AFU_ORTHOLOGUE AFUA_3G00765)-RELATED-RELATED"/>
    <property type="match status" value="1"/>
</dbReference>
<reference evidence="5 6" key="1">
    <citation type="journal article" date="2018" name="Int. J. Syst. Evol. Microbiol.">
        <title>Lactobacillus bambusae sp. nov., isolated from a traditional fermented Ma-bamboo shoots of Taiwan.</title>
        <authorList>
            <person name="Wang L.-T."/>
        </authorList>
    </citation>
    <scope>NUCLEOTIDE SEQUENCE [LARGE SCALE GENOMIC DNA]</scope>
    <source>
        <strain evidence="5 6">BS-W1</strain>
    </source>
</reference>
<comment type="caution">
    <text evidence="5">The sequence shown here is derived from an EMBL/GenBank/DDBJ whole genome shotgun (WGS) entry which is preliminary data.</text>
</comment>
<dbReference type="Pfam" id="PF13302">
    <property type="entry name" value="Acetyltransf_3"/>
    <property type="match status" value="1"/>
</dbReference>
<keyword evidence="1" id="KW-0808">Transferase</keyword>
<dbReference type="AlphaFoldDB" id="A0A2V1N0U5"/>
<accession>A0A2V1N0U5</accession>
<comment type="similarity">
    <text evidence="3">Belongs to the acetyltransferase family. RimJ subfamily.</text>
</comment>
<keyword evidence="6" id="KW-1185">Reference proteome</keyword>
<dbReference type="Gene3D" id="3.40.630.30">
    <property type="match status" value="1"/>
</dbReference>
<sequence length="208" mass="23821">MKKPPKLDLPLYCTAKLQTMRGKKADMKKIDTPRLTLRPLAQSDLEDFFELVSNKRVAKMAGFSAAPSLENAGYVMQRYLNNPLAMGIELKPTRRLIGTIELFERMTNHGIPDQFAWDLGYSLQEATWGHGYMTEAGHVFLAQAVRDTPVEAIYASFLVENERSKHVLEKLGFHYEGEVKHPEFALFAAGQHEIIYKQTRDEFLKRMD</sequence>
<proteinExistence type="inferred from homology"/>
<dbReference type="EMBL" id="QCXQ01000002">
    <property type="protein sequence ID" value="PWF99995.1"/>
    <property type="molecule type" value="Genomic_DNA"/>
</dbReference>
<dbReference type="PROSITE" id="PS51186">
    <property type="entry name" value="GNAT"/>
    <property type="match status" value="1"/>
</dbReference>
<dbReference type="InterPro" id="IPR000182">
    <property type="entry name" value="GNAT_dom"/>
</dbReference>
<dbReference type="InterPro" id="IPR016181">
    <property type="entry name" value="Acyl_CoA_acyltransferase"/>
</dbReference>
<dbReference type="InterPro" id="IPR051531">
    <property type="entry name" value="N-acetyltransferase"/>
</dbReference>
<keyword evidence="2" id="KW-0012">Acyltransferase</keyword>
<evidence type="ECO:0000313" key="5">
    <source>
        <dbReference type="EMBL" id="PWF99995.1"/>
    </source>
</evidence>
<evidence type="ECO:0000256" key="3">
    <source>
        <dbReference type="ARBA" id="ARBA00038502"/>
    </source>
</evidence>
<dbReference type="Proteomes" id="UP000245080">
    <property type="component" value="Unassembled WGS sequence"/>
</dbReference>
<dbReference type="PANTHER" id="PTHR43792:SF8">
    <property type="entry name" value="[RIBOSOMAL PROTEIN US5]-ALANINE N-ACETYLTRANSFERASE"/>
    <property type="match status" value="1"/>
</dbReference>
<dbReference type="GO" id="GO:0005737">
    <property type="term" value="C:cytoplasm"/>
    <property type="evidence" value="ECO:0007669"/>
    <property type="project" value="TreeGrafter"/>
</dbReference>
<evidence type="ECO:0000259" key="4">
    <source>
        <dbReference type="PROSITE" id="PS51186"/>
    </source>
</evidence>
<evidence type="ECO:0000313" key="6">
    <source>
        <dbReference type="Proteomes" id="UP000245080"/>
    </source>
</evidence>
<protein>
    <recommendedName>
        <fullName evidence="4">N-acetyltransferase domain-containing protein</fullName>
    </recommendedName>
</protein>
<evidence type="ECO:0000256" key="1">
    <source>
        <dbReference type="ARBA" id="ARBA00022679"/>
    </source>
</evidence>
<dbReference type="SUPFAM" id="SSF55729">
    <property type="entry name" value="Acyl-CoA N-acyltransferases (Nat)"/>
    <property type="match status" value="1"/>
</dbReference>
<organism evidence="5 6">
    <name type="scientific">Levilactobacillus bambusae</name>
    <dbReference type="NCBI Taxonomy" id="2024736"/>
    <lineage>
        <taxon>Bacteria</taxon>
        <taxon>Bacillati</taxon>
        <taxon>Bacillota</taxon>
        <taxon>Bacilli</taxon>
        <taxon>Lactobacillales</taxon>
        <taxon>Lactobacillaceae</taxon>
        <taxon>Levilactobacillus</taxon>
    </lineage>
</organism>
<dbReference type="GO" id="GO:0008999">
    <property type="term" value="F:protein-N-terminal-alanine acetyltransferase activity"/>
    <property type="evidence" value="ECO:0007669"/>
    <property type="project" value="TreeGrafter"/>
</dbReference>
<evidence type="ECO:0000256" key="2">
    <source>
        <dbReference type="ARBA" id="ARBA00023315"/>
    </source>
</evidence>
<dbReference type="OrthoDB" id="9798081at2"/>
<name>A0A2V1N0U5_9LACO</name>
<feature type="domain" description="N-acetyltransferase" evidence="4">
    <location>
        <begin position="35"/>
        <end position="201"/>
    </location>
</feature>
<gene>
    <name evidence="5" type="ORF">DCM90_03385</name>
</gene>